<evidence type="ECO:0000256" key="2">
    <source>
        <dbReference type="SAM" id="Coils"/>
    </source>
</evidence>
<feature type="domain" description="EF-hand" evidence="5">
    <location>
        <begin position="57"/>
        <end position="92"/>
    </location>
</feature>
<dbReference type="PROSITE" id="PS50105">
    <property type="entry name" value="SAM_DOMAIN"/>
    <property type="match status" value="1"/>
</dbReference>
<evidence type="ECO:0000256" key="3">
    <source>
        <dbReference type="SAM" id="MobiDB-lite"/>
    </source>
</evidence>
<evidence type="ECO:0000313" key="7">
    <source>
        <dbReference type="EMBL" id="CAD8731396.1"/>
    </source>
</evidence>
<feature type="region of interest" description="Disordered" evidence="3">
    <location>
        <begin position="1"/>
        <end position="25"/>
    </location>
</feature>
<feature type="domain" description="SAM" evidence="4">
    <location>
        <begin position="197"/>
        <end position="262"/>
    </location>
</feature>
<proteinExistence type="predicted"/>
<name>A0A7S0TBJ4_9EUKA</name>
<sequence>MQAADGGGGGGLDGAARPVAGAAGHKKRTSNVSLSLISLQQQKPVVDAQQEIEDLRAEKDLLLQAYEKIDLDDNGDIEYDEFEQGMRRFNVSLTDQEIQQVFKLMDSDGSDFIDRTEFTMFLTQRFESEELTRFQDAILRKFGGRTRRSIAGALTTEATALANEACMMREQETLFKQLEENEDEKEEFGVAEQAADWNRFEVAHWLDAEVHLNEYKTSFMKGHVDGSILLSDLSRDFLVMELGVKTVHVEKILRAIQALRDRVRTEWDESDCFDVVPYPILNDERAVDKIAALQAAIAERDEETENLRKEYEARIKALCDSVEEKEKIIERAKTEGFIVEDGEHKHDSDDMAMESCTGKRAALLEALRKKGKPALKKVAEEEKNVKEETDNAAIQAILSRRVFMAADSESESDSGSWIED</sequence>
<dbReference type="Pfam" id="PF13499">
    <property type="entry name" value="EF-hand_7"/>
    <property type="match status" value="1"/>
</dbReference>
<dbReference type="Gene3D" id="1.10.150.50">
    <property type="entry name" value="Transcription Factor, Ets-1"/>
    <property type="match status" value="1"/>
</dbReference>
<dbReference type="SMART" id="SM00454">
    <property type="entry name" value="SAM"/>
    <property type="match status" value="1"/>
</dbReference>
<dbReference type="Gene3D" id="1.10.238.10">
    <property type="entry name" value="EF-hand"/>
    <property type="match status" value="1"/>
</dbReference>
<dbReference type="InterPro" id="IPR011992">
    <property type="entry name" value="EF-hand-dom_pair"/>
</dbReference>
<dbReference type="CDD" id="cd00051">
    <property type="entry name" value="EFh"/>
    <property type="match status" value="1"/>
</dbReference>
<evidence type="ECO:0000259" key="6">
    <source>
        <dbReference type="PROSITE" id="PS51082"/>
    </source>
</evidence>
<dbReference type="PROSITE" id="PS50222">
    <property type="entry name" value="EF_HAND_2"/>
    <property type="match status" value="2"/>
</dbReference>
<dbReference type="InterPro" id="IPR013761">
    <property type="entry name" value="SAM/pointed_sf"/>
</dbReference>
<keyword evidence="2" id="KW-0175">Coiled coil</keyword>
<dbReference type="GO" id="GO:0003779">
    <property type="term" value="F:actin binding"/>
    <property type="evidence" value="ECO:0007669"/>
    <property type="project" value="InterPro"/>
</dbReference>
<feature type="domain" description="WH2" evidence="6">
    <location>
        <begin position="359"/>
        <end position="378"/>
    </location>
</feature>
<protein>
    <recommendedName>
        <fullName evidence="8">Calmodulin</fullName>
    </recommendedName>
</protein>
<evidence type="ECO:0000259" key="4">
    <source>
        <dbReference type="PROSITE" id="PS50105"/>
    </source>
</evidence>
<reference evidence="7" key="1">
    <citation type="submission" date="2021-01" db="EMBL/GenBank/DDBJ databases">
        <authorList>
            <person name="Corre E."/>
            <person name="Pelletier E."/>
            <person name="Niang G."/>
            <person name="Scheremetjew M."/>
            <person name="Finn R."/>
            <person name="Kale V."/>
            <person name="Holt S."/>
            <person name="Cochrane G."/>
            <person name="Meng A."/>
            <person name="Brown T."/>
            <person name="Cohen L."/>
        </authorList>
    </citation>
    <scope>NUCLEOTIDE SEQUENCE</scope>
</reference>
<dbReference type="InterPro" id="IPR002048">
    <property type="entry name" value="EF_hand_dom"/>
</dbReference>
<dbReference type="SUPFAM" id="SSF47473">
    <property type="entry name" value="EF-hand"/>
    <property type="match status" value="1"/>
</dbReference>
<evidence type="ECO:0000259" key="5">
    <source>
        <dbReference type="PROSITE" id="PS50222"/>
    </source>
</evidence>
<dbReference type="SUPFAM" id="SSF47769">
    <property type="entry name" value="SAM/Pointed domain"/>
    <property type="match status" value="1"/>
</dbReference>
<dbReference type="Pfam" id="PF00536">
    <property type="entry name" value="SAM_1"/>
    <property type="match status" value="1"/>
</dbReference>
<accession>A0A7S0TBJ4</accession>
<dbReference type="InterPro" id="IPR001660">
    <property type="entry name" value="SAM"/>
</dbReference>
<keyword evidence="1" id="KW-0106">Calcium</keyword>
<dbReference type="EMBL" id="HBFI01000387">
    <property type="protein sequence ID" value="CAD8731396.1"/>
    <property type="molecule type" value="Transcribed_RNA"/>
</dbReference>
<dbReference type="SMART" id="SM00054">
    <property type="entry name" value="EFh"/>
    <property type="match status" value="2"/>
</dbReference>
<feature type="compositionally biased region" description="Gly residues" evidence="3">
    <location>
        <begin position="1"/>
        <end position="13"/>
    </location>
</feature>
<feature type="domain" description="EF-hand" evidence="5">
    <location>
        <begin position="93"/>
        <end position="128"/>
    </location>
</feature>
<feature type="coiled-coil region" evidence="2">
    <location>
        <begin position="45"/>
        <end position="72"/>
    </location>
</feature>
<dbReference type="AlphaFoldDB" id="A0A7S0TBJ4"/>
<feature type="coiled-coil region" evidence="2">
    <location>
        <begin position="290"/>
        <end position="335"/>
    </location>
</feature>
<gene>
    <name evidence="7" type="ORF">EMAR1385_LOCUS275</name>
</gene>
<dbReference type="GO" id="GO:0005509">
    <property type="term" value="F:calcium ion binding"/>
    <property type="evidence" value="ECO:0007669"/>
    <property type="project" value="InterPro"/>
</dbReference>
<dbReference type="InterPro" id="IPR018247">
    <property type="entry name" value="EF_Hand_1_Ca_BS"/>
</dbReference>
<organism evidence="7">
    <name type="scientific">Elphidium margaritaceum</name>
    <dbReference type="NCBI Taxonomy" id="933848"/>
    <lineage>
        <taxon>Eukaryota</taxon>
        <taxon>Sar</taxon>
        <taxon>Rhizaria</taxon>
        <taxon>Retaria</taxon>
        <taxon>Foraminifera</taxon>
        <taxon>Rotaliida</taxon>
        <taxon>Elphidiidae</taxon>
        <taxon>Elphidium</taxon>
    </lineage>
</organism>
<dbReference type="PROSITE" id="PS00018">
    <property type="entry name" value="EF_HAND_1"/>
    <property type="match status" value="2"/>
</dbReference>
<evidence type="ECO:0000256" key="1">
    <source>
        <dbReference type="ARBA" id="ARBA00022837"/>
    </source>
</evidence>
<dbReference type="InterPro" id="IPR003124">
    <property type="entry name" value="WH2_dom"/>
</dbReference>
<evidence type="ECO:0008006" key="8">
    <source>
        <dbReference type="Google" id="ProtNLM"/>
    </source>
</evidence>
<dbReference type="PROSITE" id="PS51082">
    <property type="entry name" value="WH2"/>
    <property type="match status" value="1"/>
</dbReference>